<dbReference type="Gene3D" id="1.10.10.10">
    <property type="entry name" value="Winged helix-like DNA-binding domain superfamily/Winged helix DNA-binding domain"/>
    <property type="match status" value="1"/>
</dbReference>
<dbReference type="CDD" id="cd06170">
    <property type="entry name" value="LuxR_C_like"/>
    <property type="match status" value="1"/>
</dbReference>
<accession>A0ABR7KZB4</accession>
<evidence type="ECO:0000313" key="5">
    <source>
        <dbReference type="EMBL" id="MBC6445692.1"/>
    </source>
</evidence>
<dbReference type="SUPFAM" id="SSF46894">
    <property type="entry name" value="C-terminal effector domain of the bipartite response regulators"/>
    <property type="match status" value="1"/>
</dbReference>
<keyword evidence="3" id="KW-0804">Transcription</keyword>
<gene>
    <name evidence="5" type="ORF">GPZ80_00690</name>
</gene>
<dbReference type="EMBL" id="JABVED010000001">
    <property type="protein sequence ID" value="MBC6445692.1"/>
    <property type="molecule type" value="Genomic_DNA"/>
</dbReference>
<keyword evidence="1" id="KW-0805">Transcription regulation</keyword>
<dbReference type="InterPro" id="IPR011990">
    <property type="entry name" value="TPR-like_helical_dom_sf"/>
</dbReference>
<reference evidence="5 6" key="1">
    <citation type="submission" date="2020-06" db="EMBL/GenBank/DDBJ databases">
        <title>Actinokineospora xiongansis sp. nov., isolated from soil of Baiyangdian.</title>
        <authorList>
            <person name="Zhang X."/>
        </authorList>
    </citation>
    <scope>NUCLEOTIDE SEQUENCE [LARGE SCALE GENOMIC DNA]</scope>
    <source>
        <strain evidence="5 6">HBU206404</strain>
    </source>
</reference>
<protein>
    <submittedName>
        <fullName evidence="5">Helix-turn-helix transcriptional regulator</fullName>
    </submittedName>
</protein>
<feature type="domain" description="HTH luxR-type" evidence="4">
    <location>
        <begin position="466"/>
        <end position="531"/>
    </location>
</feature>
<dbReference type="PANTHER" id="PTHR43214:SF24">
    <property type="entry name" value="TRANSCRIPTIONAL REGULATORY PROTEIN NARL-RELATED"/>
    <property type="match status" value="1"/>
</dbReference>
<keyword evidence="6" id="KW-1185">Reference proteome</keyword>
<dbReference type="InterPro" id="IPR000792">
    <property type="entry name" value="Tscrpt_reg_LuxR_C"/>
</dbReference>
<proteinExistence type="predicted"/>
<dbReference type="Proteomes" id="UP000734823">
    <property type="component" value="Unassembled WGS sequence"/>
</dbReference>
<dbReference type="SMART" id="SM00421">
    <property type="entry name" value="HTH_LUXR"/>
    <property type="match status" value="1"/>
</dbReference>
<evidence type="ECO:0000256" key="1">
    <source>
        <dbReference type="ARBA" id="ARBA00023015"/>
    </source>
</evidence>
<dbReference type="Pfam" id="PF00196">
    <property type="entry name" value="GerE"/>
    <property type="match status" value="1"/>
</dbReference>
<dbReference type="PROSITE" id="PS50043">
    <property type="entry name" value="HTH_LUXR_2"/>
    <property type="match status" value="1"/>
</dbReference>
<evidence type="ECO:0000256" key="3">
    <source>
        <dbReference type="ARBA" id="ARBA00023163"/>
    </source>
</evidence>
<dbReference type="SUPFAM" id="SSF48452">
    <property type="entry name" value="TPR-like"/>
    <property type="match status" value="1"/>
</dbReference>
<dbReference type="InterPro" id="IPR039420">
    <property type="entry name" value="WalR-like"/>
</dbReference>
<name>A0ABR7KZB4_9PSEU</name>
<dbReference type="PANTHER" id="PTHR43214">
    <property type="entry name" value="TWO-COMPONENT RESPONSE REGULATOR"/>
    <property type="match status" value="1"/>
</dbReference>
<dbReference type="Gene3D" id="1.25.40.10">
    <property type="entry name" value="Tetratricopeptide repeat domain"/>
    <property type="match status" value="2"/>
</dbReference>
<evidence type="ECO:0000256" key="2">
    <source>
        <dbReference type="ARBA" id="ARBA00023125"/>
    </source>
</evidence>
<dbReference type="InterPro" id="IPR036388">
    <property type="entry name" value="WH-like_DNA-bd_sf"/>
</dbReference>
<dbReference type="PRINTS" id="PR00038">
    <property type="entry name" value="HTHLUXR"/>
</dbReference>
<keyword evidence="2" id="KW-0238">DNA-binding</keyword>
<evidence type="ECO:0000313" key="6">
    <source>
        <dbReference type="Proteomes" id="UP000734823"/>
    </source>
</evidence>
<organism evidence="5 6">
    <name type="scientific">Actinokineospora xionganensis</name>
    <dbReference type="NCBI Taxonomy" id="2684470"/>
    <lineage>
        <taxon>Bacteria</taxon>
        <taxon>Bacillati</taxon>
        <taxon>Actinomycetota</taxon>
        <taxon>Actinomycetes</taxon>
        <taxon>Pseudonocardiales</taxon>
        <taxon>Pseudonocardiaceae</taxon>
        <taxon>Actinokineospora</taxon>
    </lineage>
</organism>
<dbReference type="RefSeq" id="WP_187217761.1">
    <property type="nucleotide sequence ID" value="NZ_JABVED010000001.1"/>
</dbReference>
<comment type="caution">
    <text evidence="5">The sequence shown here is derived from an EMBL/GenBank/DDBJ whole genome shotgun (WGS) entry which is preliminary data.</text>
</comment>
<dbReference type="InterPro" id="IPR016032">
    <property type="entry name" value="Sig_transdc_resp-reg_C-effctor"/>
</dbReference>
<sequence length="533" mass="57533">MDVDGVTVGRTALTEGRWDDARAAFEAAGDRPEAFDGLAEVSYRQGDYDRAIELRERAYAGFRARGETRYPAVLAAYHLAFDYAAVHGNLATAGGWLERGKRLAAVSGDCPERGWVELACVLATEDLDERERHLAAAMDIAVRFGDADLEFDAMAYTGVCLVERGRIDEGMRLLDEAAAAARGGEVQSFTVAGEILCKMLLACELVLDVRRAEQWTSVADHLGRRSDLTWASAICRMHYGAILVAAGRWARAEDELSTSVRVYRGCYRALCSGAVVRLAELRVRQGRLEEAEQLLVGHEHDSYAVRPLARAHLARGELDLAATLLRRHRDQHGDGLPQFPVLALLAEVEVAAGRFDQARELSARLTAIAQSTPLRAIAEFTAGLVGIPEVVTHFETALASFGTAGLPFEEARTRMELARVLAPAGPAVAEAEARAALSVFDRLGAGPDADAAAALLRSLGVRGRTGPKDVGALSKREREVLRLLGLGLSNPEIAARLFISRKTAAHHVSSVLTKLGLRNRAEAAVFAAGQPEE</sequence>
<evidence type="ECO:0000259" key="4">
    <source>
        <dbReference type="PROSITE" id="PS50043"/>
    </source>
</evidence>